<feature type="transmembrane region" description="Helical" evidence="1">
    <location>
        <begin position="73"/>
        <end position="90"/>
    </location>
</feature>
<proteinExistence type="predicted"/>
<accession>A0A9X2PA83</accession>
<evidence type="ECO:0000313" key="3">
    <source>
        <dbReference type="Proteomes" id="UP001142175"/>
    </source>
</evidence>
<feature type="transmembrane region" description="Helical" evidence="1">
    <location>
        <begin position="38"/>
        <end position="61"/>
    </location>
</feature>
<dbReference type="Pfam" id="PF07332">
    <property type="entry name" value="Phage_holin_3_6"/>
    <property type="match status" value="1"/>
</dbReference>
<keyword evidence="1" id="KW-0472">Membrane</keyword>
<evidence type="ECO:0000313" key="2">
    <source>
        <dbReference type="EMBL" id="MCR9016302.1"/>
    </source>
</evidence>
<keyword evidence="3" id="KW-1185">Reference proteome</keyword>
<evidence type="ECO:0000256" key="1">
    <source>
        <dbReference type="SAM" id="Phobius"/>
    </source>
</evidence>
<dbReference type="Proteomes" id="UP001142175">
    <property type="component" value="Unassembled WGS sequence"/>
</dbReference>
<sequence>MLNVSEIIQTIKQLIEVRVQLVKDEINEQVSTVMARMFLLMVMGTVSVMVLFFASFSFAFYLSDLMRSPFKGFMYVALIYLLLLVLLYFLKDSRTLVRSFQEVIKAFIFRPKKRSDNEE</sequence>
<dbReference type="InterPro" id="IPR009937">
    <property type="entry name" value="Phage_holin_3_6"/>
</dbReference>
<protein>
    <submittedName>
        <fullName evidence="2">Phage holin family protein</fullName>
    </submittedName>
</protein>
<comment type="caution">
    <text evidence="2">The sequence shown here is derived from an EMBL/GenBank/DDBJ whole genome shotgun (WGS) entry which is preliminary data.</text>
</comment>
<reference evidence="2" key="1">
    <citation type="submission" date="2022-08" db="EMBL/GenBank/DDBJ databases">
        <authorList>
            <person name="Zhang D."/>
        </authorList>
    </citation>
    <scope>NUCLEOTIDE SEQUENCE</scope>
    <source>
        <strain evidence="2">XJ19-11</strain>
    </source>
</reference>
<dbReference type="AlphaFoldDB" id="A0A9X2PA83"/>
<dbReference type="RefSeq" id="WP_258424150.1">
    <property type="nucleotide sequence ID" value="NZ_JANAEZ010000006.1"/>
</dbReference>
<gene>
    <name evidence="2" type="ORF">NU887_14750</name>
</gene>
<name>A0A9X2PA83_9BACT</name>
<keyword evidence="1" id="KW-1133">Transmembrane helix</keyword>
<organism evidence="2 3">
    <name type="scientific">Aquiflexum gelatinilyticum</name>
    <dbReference type="NCBI Taxonomy" id="2961943"/>
    <lineage>
        <taxon>Bacteria</taxon>
        <taxon>Pseudomonadati</taxon>
        <taxon>Bacteroidota</taxon>
        <taxon>Cytophagia</taxon>
        <taxon>Cytophagales</taxon>
        <taxon>Cyclobacteriaceae</taxon>
        <taxon>Aquiflexum</taxon>
    </lineage>
</organism>
<keyword evidence="1" id="KW-0812">Transmembrane</keyword>
<dbReference type="EMBL" id="JANSUY010000013">
    <property type="protein sequence ID" value="MCR9016302.1"/>
    <property type="molecule type" value="Genomic_DNA"/>
</dbReference>